<name>A0A3R9PPM2_9CREN</name>
<dbReference type="Proteomes" id="UP000278149">
    <property type="component" value="Unassembled WGS sequence"/>
</dbReference>
<sequence>MSNSTVRWMRYTASSHSNINILGEVMKKQIRVETVSYSRLLGLLRLLMDLGGRADIARIAKEIGMHADEILPILAFSEMMGLISIENGDAELTESGINFLRQGHAERAKYVRSKLMELEIFKEILDELKKRGSLEKEDVMEIMISKGGFCYQSNLEEELNYLIYWGVYSGLIEYDREENLIKLGKID</sequence>
<dbReference type="Pfam" id="PF09821">
    <property type="entry name" value="AAA_assoc_C"/>
    <property type="match status" value="1"/>
</dbReference>
<gene>
    <name evidence="1" type="ORF">D9Q81_09560</name>
</gene>
<evidence type="ECO:0000313" key="1">
    <source>
        <dbReference type="EMBL" id="RSN66989.1"/>
    </source>
</evidence>
<comment type="caution">
    <text evidence="1">The sequence shown here is derived from an EMBL/GenBank/DDBJ whole genome shotgun (WGS) entry which is preliminary data.</text>
</comment>
<accession>A0A3R9PPM2</accession>
<dbReference type="AlphaFoldDB" id="A0A3R9PPM2"/>
<dbReference type="InterPro" id="IPR018632">
    <property type="entry name" value="AAA-associated_dom_C"/>
</dbReference>
<organism evidence="1 2">
    <name type="scientific">Candidatus Korarchaeum cryptofilum</name>
    <dbReference type="NCBI Taxonomy" id="498846"/>
    <lineage>
        <taxon>Archaea</taxon>
        <taxon>Thermoproteota</taxon>
        <taxon>Candidatus Korarchaeia</taxon>
        <taxon>Candidatus Korarchaeales</taxon>
        <taxon>Candidatus Korarchaeaceae</taxon>
        <taxon>Candidatus Korarchaeum</taxon>
    </lineage>
</organism>
<protein>
    <submittedName>
        <fullName evidence="1">Uncharacterized protein</fullName>
    </submittedName>
</protein>
<dbReference type="EMBL" id="RCOR01000051">
    <property type="protein sequence ID" value="RSN66989.1"/>
    <property type="molecule type" value="Genomic_DNA"/>
</dbReference>
<evidence type="ECO:0000313" key="2">
    <source>
        <dbReference type="Proteomes" id="UP000278149"/>
    </source>
</evidence>
<reference evidence="1 2" key="1">
    <citation type="submission" date="2018-10" db="EMBL/GenBank/DDBJ databases">
        <title>Co-occurring genomic capacity for anaerobic methane metabolism and dissimilatory sulfite reduction discovered in the Korarchaeota.</title>
        <authorList>
            <person name="Mckay L.J."/>
            <person name="Dlakic M."/>
            <person name="Fields M.W."/>
            <person name="Delmont T.O."/>
            <person name="Eren A.M."/>
            <person name="Jay Z.J."/>
            <person name="Klingelsmith K.B."/>
            <person name="Rusch D.B."/>
            <person name="Inskeep W.P."/>
        </authorList>
    </citation>
    <scope>NUCLEOTIDE SEQUENCE [LARGE SCALE GENOMIC DNA]</scope>
    <source>
        <strain evidence="1 2">WS</strain>
    </source>
</reference>
<proteinExistence type="predicted"/>